<dbReference type="PANTHER" id="PTHR31984">
    <property type="entry name" value="TRANSPORTER, PUTATIVE (DUF179)-RELATED"/>
    <property type="match status" value="1"/>
</dbReference>
<evidence type="ECO:0000313" key="1">
    <source>
        <dbReference type="EMBL" id="TFJ84877.1"/>
    </source>
</evidence>
<dbReference type="Pfam" id="PF02622">
    <property type="entry name" value="DUF179"/>
    <property type="match status" value="1"/>
</dbReference>
<organism evidence="1 2">
    <name type="scientific">Nannochloropsis salina CCMP1776</name>
    <dbReference type="NCBI Taxonomy" id="1027361"/>
    <lineage>
        <taxon>Eukaryota</taxon>
        <taxon>Sar</taxon>
        <taxon>Stramenopiles</taxon>
        <taxon>Ochrophyta</taxon>
        <taxon>Eustigmatophyceae</taxon>
        <taxon>Eustigmatales</taxon>
        <taxon>Monodopsidaceae</taxon>
        <taxon>Microchloropsis</taxon>
        <taxon>Microchloropsis salina</taxon>
    </lineage>
</organism>
<keyword evidence="2" id="KW-1185">Reference proteome</keyword>
<sequence length="275" mass="30672">MPFTLYLILGLSFLVQSTSIFAFHHLHLSTKLLERSPAQRRGRRSTTLSLDKPLLAEGINIRSLPEGVPPTLQQGQILVAKPWEYNHFTSKSCLFLYKHDSETGSRGVVLEKPTAFTLSELAPPFAASVFANHTVFLGGEQGGDMAVLLHPYKHVPGVRSVGGGLYYGGLSGAEAMFKEQEDHHILAPAENKAEHGLDRSQFKWWFNYMSWGPGQLEDQVLKGSWDVMEGEGGEGEGAARAVLRQGLALDRELWRTLRRHYLPRERGYDADGDEE</sequence>
<dbReference type="InterPro" id="IPR003774">
    <property type="entry name" value="AlgH-like"/>
</dbReference>
<dbReference type="AlphaFoldDB" id="A0A4D9D3B9"/>
<dbReference type="OrthoDB" id="272750at2759"/>
<dbReference type="Gene3D" id="3.40.1740.10">
    <property type="entry name" value="VC0467-like"/>
    <property type="match status" value="1"/>
</dbReference>
<evidence type="ECO:0000313" key="2">
    <source>
        <dbReference type="Proteomes" id="UP000355283"/>
    </source>
</evidence>
<gene>
    <name evidence="1" type="ORF">NSK_003909</name>
</gene>
<dbReference type="PANTHER" id="PTHR31984:SF17">
    <property type="entry name" value="TRANSCRIPTIONAL REGULATOR"/>
    <property type="match status" value="1"/>
</dbReference>
<comment type="caution">
    <text evidence="1">The sequence shown here is derived from an EMBL/GenBank/DDBJ whole genome shotgun (WGS) entry which is preliminary data.</text>
</comment>
<name>A0A4D9D3B9_9STRA</name>
<proteinExistence type="predicted"/>
<dbReference type="EMBL" id="SDOX01000017">
    <property type="protein sequence ID" value="TFJ84877.1"/>
    <property type="molecule type" value="Genomic_DNA"/>
</dbReference>
<accession>A0A4D9D3B9</accession>
<dbReference type="SUPFAM" id="SSF143456">
    <property type="entry name" value="VC0467-like"/>
    <property type="match status" value="1"/>
</dbReference>
<protein>
    <submittedName>
        <fullName evidence="1">Uncharacterized protein</fullName>
    </submittedName>
</protein>
<dbReference type="Proteomes" id="UP000355283">
    <property type="component" value="Unassembled WGS sequence"/>
</dbReference>
<reference evidence="1 2" key="1">
    <citation type="submission" date="2019-01" db="EMBL/GenBank/DDBJ databases">
        <title>Nuclear Genome Assembly of the Microalgal Biofuel strain Nannochloropsis salina CCMP1776.</title>
        <authorList>
            <person name="Hovde B."/>
        </authorList>
    </citation>
    <scope>NUCLEOTIDE SEQUENCE [LARGE SCALE GENOMIC DNA]</scope>
    <source>
        <strain evidence="1 2">CCMP1776</strain>
    </source>
</reference>